<dbReference type="AlphaFoldDB" id="A0A564XXG3"/>
<sequence length="181" mass="21439">MDQRTVTLPMMMMRRRRRKRMLKTKAMRKMKKRLVFLLFKEARSSNLMRKIMFLVKRKRKNLNWRMKTRKMKNQMLKRNCPVYLTQVLPALEELRSGPLRMTAKMLVKQKLSQLRIVSNGVINAHTLIVFPSLSKDVAGPFIINLKYSIMAHLYSLHLKRMCLHGFLLILASHVCQISSLL</sequence>
<organism evidence="1 2">
    <name type="scientific">Hymenolepis diminuta</name>
    <name type="common">Rat tapeworm</name>
    <dbReference type="NCBI Taxonomy" id="6216"/>
    <lineage>
        <taxon>Eukaryota</taxon>
        <taxon>Metazoa</taxon>
        <taxon>Spiralia</taxon>
        <taxon>Lophotrochozoa</taxon>
        <taxon>Platyhelminthes</taxon>
        <taxon>Cestoda</taxon>
        <taxon>Eucestoda</taxon>
        <taxon>Cyclophyllidea</taxon>
        <taxon>Hymenolepididae</taxon>
        <taxon>Hymenolepis</taxon>
    </lineage>
</organism>
<reference evidence="1 2" key="1">
    <citation type="submission" date="2019-07" db="EMBL/GenBank/DDBJ databases">
        <authorList>
            <person name="Jastrzebski P J."/>
            <person name="Paukszto L."/>
            <person name="Jastrzebski P J."/>
        </authorList>
    </citation>
    <scope>NUCLEOTIDE SEQUENCE [LARGE SCALE GENOMIC DNA]</scope>
    <source>
        <strain evidence="1 2">WMS-il1</strain>
    </source>
</reference>
<gene>
    <name evidence="1" type="ORF">WMSIL1_LOCUS1039</name>
</gene>
<protein>
    <submittedName>
        <fullName evidence="1">Uncharacterized protein</fullName>
    </submittedName>
</protein>
<dbReference type="EMBL" id="CABIJS010000022">
    <property type="protein sequence ID" value="VUZ39715.1"/>
    <property type="molecule type" value="Genomic_DNA"/>
</dbReference>
<keyword evidence="2" id="KW-1185">Reference proteome</keyword>
<evidence type="ECO:0000313" key="1">
    <source>
        <dbReference type="EMBL" id="VUZ39715.1"/>
    </source>
</evidence>
<proteinExistence type="predicted"/>
<evidence type="ECO:0000313" key="2">
    <source>
        <dbReference type="Proteomes" id="UP000321570"/>
    </source>
</evidence>
<name>A0A564XXG3_HYMDI</name>
<dbReference type="Proteomes" id="UP000321570">
    <property type="component" value="Unassembled WGS sequence"/>
</dbReference>
<accession>A0A564XXG3</accession>